<protein>
    <submittedName>
        <fullName evidence="4">Serpin family</fullName>
    </submittedName>
</protein>
<dbReference type="InterPro" id="IPR036186">
    <property type="entry name" value="Serpin_sf"/>
</dbReference>
<gene>
    <name evidence="4" type="ORF">CCACVL1_29187</name>
</gene>
<comment type="similarity">
    <text evidence="1">Belongs to the serpin family.</text>
</comment>
<dbReference type="STRING" id="210143.A0A1R3G3A3"/>
<dbReference type="Gramene" id="OMO52571">
    <property type="protein sequence ID" value="OMO52571"/>
    <property type="gene ID" value="CCACVL1_29187"/>
</dbReference>
<dbReference type="InterPro" id="IPR023796">
    <property type="entry name" value="Serpin_dom"/>
</dbReference>
<dbReference type="EMBL" id="AWWV01015488">
    <property type="protein sequence ID" value="OMO52571.1"/>
    <property type="molecule type" value="Genomic_DNA"/>
</dbReference>
<proteinExistence type="inferred from homology"/>
<evidence type="ECO:0000256" key="1">
    <source>
        <dbReference type="ARBA" id="ARBA00009500"/>
    </source>
</evidence>
<comment type="caution">
    <text evidence="4">The sequence shown here is derived from an EMBL/GenBank/DDBJ whole genome shotgun (WGS) entry which is preliminary data.</text>
</comment>
<evidence type="ECO:0000313" key="4">
    <source>
        <dbReference type="EMBL" id="OMO52571.1"/>
    </source>
</evidence>
<dbReference type="InterPro" id="IPR000215">
    <property type="entry name" value="Serpin_fam"/>
</dbReference>
<dbReference type="OrthoDB" id="1063785at2759"/>
<organism evidence="4 5">
    <name type="scientific">Corchorus capsularis</name>
    <name type="common">Jute</name>
    <dbReference type="NCBI Taxonomy" id="210143"/>
    <lineage>
        <taxon>Eukaryota</taxon>
        <taxon>Viridiplantae</taxon>
        <taxon>Streptophyta</taxon>
        <taxon>Embryophyta</taxon>
        <taxon>Tracheophyta</taxon>
        <taxon>Spermatophyta</taxon>
        <taxon>Magnoliopsida</taxon>
        <taxon>eudicotyledons</taxon>
        <taxon>Gunneridae</taxon>
        <taxon>Pentapetalae</taxon>
        <taxon>rosids</taxon>
        <taxon>malvids</taxon>
        <taxon>Malvales</taxon>
        <taxon>Malvaceae</taxon>
        <taxon>Grewioideae</taxon>
        <taxon>Apeibeae</taxon>
        <taxon>Corchorus</taxon>
    </lineage>
</organism>
<dbReference type="PANTHER" id="PTHR11461">
    <property type="entry name" value="SERINE PROTEASE INHIBITOR, SERPIN"/>
    <property type="match status" value="1"/>
</dbReference>
<keyword evidence="5" id="KW-1185">Reference proteome</keyword>
<feature type="domain" description="Serpin" evidence="3">
    <location>
        <begin position="27"/>
        <end position="93"/>
    </location>
</feature>
<dbReference type="AlphaFoldDB" id="A0A1R3G3A3"/>
<sequence>MNFIPHPRPRRDGESGSPPGTGRKSIKDVNSVSSQMIALASVSGDPDVSFVNGAWVKQGLKLKPSFQEVVEGLYNAIAKEVDFVNKTDESNSIGRAKGDPEMAFNNGAWVLQGLKLKPSFQEIVTSVYNATAKEVDFMNKGLIASGSKGRTLEQLFDCLGSRSVKDLNSQSSQMIALASSAHDPELAFVNGAWVLQGLKLKPSFQEIVKGVYNATAKEVDFVNKIMEYTSKASQFIMSMGP</sequence>
<name>A0A1R3G3A3_COCAP</name>
<dbReference type="Proteomes" id="UP000188268">
    <property type="component" value="Unassembled WGS sequence"/>
</dbReference>
<evidence type="ECO:0000259" key="3">
    <source>
        <dbReference type="Pfam" id="PF00079"/>
    </source>
</evidence>
<feature type="domain" description="Serpin" evidence="3">
    <location>
        <begin position="142"/>
        <end position="230"/>
    </location>
</feature>
<dbReference type="InterPro" id="IPR042178">
    <property type="entry name" value="Serpin_sf_1"/>
</dbReference>
<evidence type="ECO:0000313" key="5">
    <source>
        <dbReference type="Proteomes" id="UP000188268"/>
    </source>
</evidence>
<accession>A0A1R3G3A3</accession>
<evidence type="ECO:0000256" key="2">
    <source>
        <dbReference type="SAM" id="MobiDB-lite"/>
    </source>
</evidence>
<dbReference type="Pfam" id="PF00079">
    <property type="entry name" value="Serpin"/>
    <property type="match status" value="2"/>
</dbReference>
<reference evidence="4 5" key="1">
    <citation type="submission" date="2013-09" db="EMBL/GenBank/DDBJ databases">
        <title>Corchorus capsularis genome sequencing.</title>
        <authorList>
            <person name="Alam M."/>
            <person name="Haque M.S."/>
            <person name="Islam M.S."/>
            <person name="Emdad E.M."/>
            <person name="Islam M.M."/>
            <person name="Ahmed B."/>
            <person name="Halim A."/>
            <person name="Hossen Q.M.M."/>
            <person name="Hossain M.Z."/>
            <person name="Ahmed R."/>
            <person name="Khan M.M."/>
            <person name="Islam R."/>
            <person name="Rashid M.M."/>
            <person name="Khan S.A."/>
            <person name="Rahman M.S."/>
            <person name="Alam M."/>
        </authorList>
    </citation>
    <scope>NUCLEOTIDE SEQUENCE [LARGE SCALE GENOMIC DNA]</scope>
    <source>
        <strain evidence="5">cv. CVL-1</strain>
        <tissue evidence="4">Whole seedling</tissue>
    </source>
</reference>
<dbReference type="SUPFAM" id="SSF56574">
    <property type="entry name" value="Serpins"/>
    <property type="match status" value="3"/>
</dbReference>
<dbReference type="GO" id="GO:0004867">
    <property type="term" value="F:serine-type endopeptidase inhibitor activity"/>
    <property type="evidence" value="ECO:0007669"/>
    <property type="project" value="InterPro"/>
</dbReference>
<dbReference type="GO" id="GO:0005615">
    <property type="term" value="C:extracellular space"/>
    <property type="evidence" value="ECO:0007669"/>
    <property type="project" value="InterPro"/>
</dbReference>
<dbReference type="Gene3D" id="3.30.497.10">
    <property type="entry name" value="Antithrombin, subunit I, domain 2"/>
    <property type="match status" value="3"/>
</dbReference>
<feature type="region of interest" description="Disordered" evidence="2">
    <location>
        <begin position="1"/>
        <end position="27"/>
    </location>
</feature>
<dbReference type="PANTHER" id="PTHR11461:SF340">
    <property type="entry name" value="SERPIN DOMAIN-CONTAINING PROTEIN"/>
    <property type="match status" value="1"/>
</dbReference>